<sequence length="124" mass="13377">MAGLEELAALKAALEAEADPMSQDEDTPDDPIEGGLTAESQAEQVATTESQKEEVVRILLPHLAIAPEEMTPALSLTQAGLGKIARWTVATAIEQELKITLPDSEILNWKTLEDIFASIENPQI</sequence>
<dbReference type="Gene3D" id="1.10.1200.10">
    <property type="entry name" value="ACP-like"/>
    <property type="match status" value="1"/>
</dbReference>
<dbReference type="InterPro" id="IPR009081">
    <property type="entry name" value="PP-bd_ACP"/>
</dbReference>
<evidence type="ECO:0000259" key="2">
    <source>
        <dbReference type="PROSITE" id="PS50075"/>
    </source>
</evidence>
<name>A0A1D9MKF7_9ACTO</name>
<dbReference type="Proteomes" id="UP000176288">
    <property type="component" value="Chromosome"/>
</dbReference>
<dbReference type="InterPro" id="IPR036736">
    <property type="entry name" value="ACP-like_sf"/>
</dbReference>
<keyword evidence="4" id="KW-1185">Reference proteome</keyword>
<organism evidence="3 4">
    <name type="scientific">Boudabousia tangfeifanii</name>
    <dbReference type="NCBI Taxonomy" id="1912795"/>
    <lineage>
        <taxon>Bacteria</taxon>
        <taxon>Bacillati</taxon>
        <taxon>Actinomycetota</taxon>
        <taxon>Actinomycetes</taxon>
        <taxon>Actinomycetales</taxon>
        <taxon>Actinomycetaceae</taxon>
        <taxon>Boudabousia</taxon>
    </lineage>
</organism>
<dbReference type="RefSeq" id="WP_071164228.1">
    <property type="nucleotide sequence ID" value="NZ_CP017812.1"/>
</dbReference>
<feature type="region of interest" description="Disordered" evidence="1">
    <location>
        <begin position="12"/>
        <end position="51"/>
    </location>
</feature>
<accession>A0A1D9MKF7</accession>
<feature type="compositionally biased region" description="Acidic residues" evidence="1">
    <location>
        <begin position="16"/>
        <end position="32"/>
    </location>
</feature>
<dbReference type="PROSITE" id="PS50075">
    <property type="entry name" value="CARRIER"/>
    <property type="match status" value="1"/>
</dbReference>
<evidence type="ECO:0000313" key="3">
    <source>
        <dbReference type="EMBL" id="AOZ72762.1"/>
    </source>
</evidence>
<evidence type="ECO:0000313" key="4">
    <source>
        <dbReference type="Proteomes" id="UP000176288"/>
    </source>
</evidence>
<feature type="domain" description="Carrier" evidence="2">
    <location>
        <begin position="46"/>
        <end position="123"/>
    </location>
</feature>
<dbReference type="Pfam" id="PF00550">
    <property type="entry name" value="PP-binding"/>
    <property type="match status" value="1"/>
</dbReference>
<gene>
    <name evidence="3" type="ORF">BK816_05200</name>
</gene>
<evidence type="ECO:0000256" key="1">
    <source>
        <dbReference type="SAM" id="MobiDB-lite"/>
    </source>
</evidence>
<protein>
    <recommendedName>
        <fullName evidence="2">Carrier domain-containing protein</fullName>
    </recommendedName>
</protein>
<dbReference type="SUPFAM" id="SSF47336">
    <property type="entry name" value="ACP-like"/>
    <property type="match status" value="1"/>
</dbReference>
<proteinExistence type="predicted"/>
<dbReference type="AlphaFoldDB" id="A0A1D9MKF7"/>
<dbReference type="EMBL" id="CP017812">
    <property type="protein sequence ID" value="AOZ72762.1"/>
    <property type="molecule type" value="Genomic_DNA"/>
</dbReference>
<reference evidence="3 4" key="1">
    <citation type="submission" date="2016-10" db="EMBL/GenBank/DDBJ databases">
        <title>Actinomyces aegypiusis sp. nov., isolated from the Aegypius monachus in Qinghai Tibet Plateau China.</title>
        <authorList>
            <person name="Wang Y."/>
        </authorList>
    </citation>
    <scope>NUCLEOTIDE SEQUENCE [LARGE SCALE GENOMIC DNA]</scope>
    <source>
        <strain evidence="3 4">VUL4_3</strain>
    </source>
</reference>
<dbReference type="STRING" id="1912795.BK816_05200"/>
<dbReference type="KEGG" id="avu:BK816_05200"/>
<feature type="compositionally biased region" description="Polar residues" evidence="1">
    <location>
        <begin position="38"/>
        <end position="49"/>
    </location>
</feature>